<name>A0AAV5VL55_9BILA</name>
<feature type="compositionally biased region" description="Basic and acidic residues" evidence="1">
    <location>
        <begin position="722"/>
        <end position="761"/>
    </location>
</feature>
<proteinExistence type="predicted"/>
<dbReference type="EMBL" id="BTSY01000003">
    <property type="protein sequence ID" value="GMT19375.1"/>
    <property type="molecule type" value="Genomic_DNA"/>
</dbReference>
<feature type="region of interest" description="Disordered" evidence="1">
    <location>
        <begin position="662"/>
        <end position="686"/>
    </location>
</feature>
<feature type="non-terminal residue" evidence="2">
    <location>
        <position position="769"/>
    </location>
</feature>
<sequence length="769" mass="84392">MLITQKPDYARKIEEDRLSPFSNDEVLLNLADKKLSNVDTYTALTYFNYAVVLNSHIERALACESPRMQPAVQRLCELSSLVGKAADIRVSGDEQASLSAFTKALLARRAADLILTHQATSSFNTNTTPEWKVCVSALSRLALYWLAACKHTTPATSALVALEALEANCIRKYLNVDENLVEKLLQHAECPERLADACGAVCPSATSSPSRSGHTFTPTLISFVPLGGFESCIEGAAEAEAPTPLTGEKYTKCIGALSATLEHPMVLRRLLNVMRTDPDVSSGSFIDSLFPSLTPYPTAALFKGLFNAELTRFDLKCYLLFLIGWIRVCLSSPLSSVSGASRLLSPAPLPSSLITQHQSSLWNGLVLRAQKRFVGLAEHALPVQAAKKVTRLITAPPVPLMGTVFYTIRDEAAGSFVAELYARKIVETICCSDASADRTVFRAPQGGIDFDTEDETRLLHDSSMFICGCEMAMGDWIAAERTLLMCDGQEKSIVTQLVELYTAWSCTLAAGGDMMGREEVERKLREAKAKMHKESPRSDKENEYCSNGRKESSGSMRGMPEMGKTRSPAISIEGDDLNKSSISEYASAPSTPFKNGTIFGAETPNFFTPGGRPSLWPGALAGRNLFQNATSTPKTSRAPPPVLECKEEEVQTDADDSLFIESSVSVSAPDETHVSMSSSSRRRLVSDGIKEEEFELESIMKNLDIINDEFVKQAQAKVDQLTRAREEELNDEKKRKEREEEERRRADEEIRTANEEREKKRNAAAAAAA</sequence>
<evidence type="ECO:0000256" key="1">
    <source>
        <dbReference type="SAM" id="MobiDB-lite"/>
    </source>
</evidence>
<protein>
    <submittedName>
        <fullName evidence="2">Uncharacterized protein</fullName>
    </submittedName>
</protein>
<gene>
    <name evidence="2" type="ORF">PFISCL1PPCAC_10672</name>
</gene>
<dbReference type="Proteomes" id="UP001432322">
    <property type="component" value="Unassembled WGS sequence"/>
</dbReference>
<comment type="caution">
    <text evidence="2">The sequence shown here is derived from an EMBL/GenBank/DDBJ whole genome shotgun (WGS) entry which is preliminary data.</text>
</comment>
<keyword evidence="3" id="KW-1185">Reference proteome</keyword>
<feature type="region of interest" description="Disordered" evidence="1">
    <location>
        <begin position="722"/>
        <end position="769"/>
    </location>
</feature>
<dbReference type="AlphaFoldDB" id="A0AAV5VL55"/>
<reference evidence="2" key="1">
    <citation type="submission" date="2023-10" db="EMBL/GenBank/DDBJ databases">
        <title>Genome assembly of Pristionchus species.</title>
        <authorList>
            <person name="Yoshida K."/>
            <person name="Sommer R.J."/>
        </authorList>
    </citation>
    <scope>NUCLEOTIDE SEQUENCE</scope>
    <source>
        <strain evidence="2">RS5133</strain>
    </source>
</reference>
<accession>A0AAV5VL55</accession>
<feature type="region of interest" description="Disordered" evidence="1">
    <location>
        <begin position="529"/>
        <end position="574"/>
    </location>
</feature>
<evidence type="ECO:0000313" key="2">
    <source>
        <dbReference type="EMBL" id="GMT19375.1"/>
    </source>
</evidence>
<organism evidence="2 3">
    <name type="scientific">Pristionchus fissidentatus</name>
    <dbReference type="NCBI Taxonomy" id="1538716"/>
    <lineage>
        <taxon>Eukaryota</taxon>
        <taxon>Metazoa</taxon>
        <taxon>Ecdysozoa</taxon>
        <taxon>Nematoda</taxon>
        <taxon>Chromadorea</taxon>
        <taxon>Rhabditida</taxon>
        <taxon>Rhabditina</taxon>
        <taxon>Diplogasteromorpha</taxon>
        <taxon>Diplogasteroidea</taxon>
        <taxon>Neodiplogasteridae</taxon>
        <taxon>Pristionchus</taxon>
    </lineage>
</organism>
<evidence type="ECO:0000313" key="3">
    <source>
        <dbReference type="Proteomes" id="UP001432322"/>
    </source>
</evidence>
<feature type="compositionally biased region" description="Basic and acidic residues" evidence="1">
    <location>
        <begin position="529"/>
        <end position="552"/>
    </location>
</feature>